<comment type="caution">
    <text evidence="11">The sequence shown here is derived from an EMBL/GenBank/DDBJ whole genome shotgun (WGS) entry which is preliminary data.</text>
</comment>
<evidence type="ECO:0000256" key="6">
    <source>
        <dbReference type="ARBA" id="ARBA00022884"/>
    </source>
</evidence>
<feature type="compositionally biased region" description="Basic and acidic residues" evidence="8">
    <location>
        <begin position="722"/>
        <end position="760"/>
    </location>
</feature>
<feature type="compositionally biased region" description="Polar residues" evidence="8">
    <location>
        <begin position="134"/>
        <end position="154"/>
    </location>
</feature>
<proteinExistence type="inferred from homology"/>
<keyword evidence="12" id="KW-1185">Reference proteome</keyword>
<evidence type="ECO:0000313" key="12">
    <source>
        <dbReference type="Proteomes" id="UP001175353"/>
    </source>
</evidence>
<evidence type="ECO:0000256" key="8">
    <source>
        <dbReference type="SAM" id="MobiDB-lite"/>
    </source>
</evidence>
<reference evidence="11" key="2">
    <citation type="submission" date="2023-06" db="EMBL/GenBank/DDBJ databases">
        <title>Black Yeasts Isolated from many extreme environments.</title>
        <authorList>
            <person name="Coleine C."/>
            <person name="Stajich J.E."/>
            <person name="Selbmann L."/>
        </authorList>
    </citation>
    <scope>NUCLEOTIDE SEQUENCE</scope>
    <source>
        <strain evidence="11">CCFEE 5200</strain>
    </source>
</reference>
<evidence type="ECO:0000313" key="11">
    <source>
        <dbReference type="EMBL" id="KAK0989853.1"/>
    </source>
</evidence>
<feature type="region of interest" description="Disordered" evidence="8">
    <location>
        <begin position="1428"/>
        <end position="1479"/>
    </location>
</feature>
<feature type="compositionally biased region" description="Polar residues" evidence="8">
    <location>
        <begin position="181"/>
        <end position="190"/>
    </location>
</feature>
<dbReference type="Gene3D" id="1.20.970.30">
    <property type="entry name" value="eIF4G, eIF4E-binding domain"/>
    <property type="match status" value="1"/>
</dbReference>
<feature type="region of interest" description="Disordered" evidence="8">
    <location>
        <begin position="396"/>
        <end position="918"/>
    </location>
</feature>
<dbReference type="InterPro" id="IPR003890">
    <property type="entry name" value="MIF4G-like_typ-3"/>
</dbReference>
<feature type="compositionally biased region" description="Pro residues" evidence="8">
    <location>
        <begin position="406"/>
        <end position="420"/>
    </location>
</feature>
<dbReference type="Proteomes" id="UP001175353">
    <property type="component" value="Unassembled WGS sequence"/>
</dbReference>
<keyword evidence="3" id="KW-0963">Cytoplasm</keyword>
<feature type="compositionally biased region" description="Polar residues" evidence="8">
    <location>
        <begin position="1524"/>
        <end position="1536"/>
    </location>
</feature>
<feature type="compositionally biased region" description="Low complexity" evidence="8">
    <location>
        <begin position="15"/>
        <end position="30"/>
    </location>
</feature>
<dbReference type="InterPro" id="IPR016024">
    <property type="entry name" value="ARM-type_fold"/>
</dbReference>
<evidence type="ECO:0000256" key="5">
    <source>
        <dbReference type="ARBA" id="ARBA00022553"/>
    </source>
</evidence>
<feature type="compositionally biased region" description="Low complexity" evidence="8">
    <location>
        <begin position="323"/>
        <end position="347"/>
    </location>
</feature>
<dbReference type="GO" id="GO:0010494">
    <property type="term" value="C:cytoplasmic stress granule"/>
    <property type="evidence" value="ECO:0007669"/>
    <property type="project" value="UniProtKB-ARBA"/>
</dbReference>
<feature type="compositionally biased region" description="Low complexity" evidence="8">
    <location>
        <begin position="437"/>
        <end position="450"/>
    </location>
</feature>
<feature type="compositionally biased region" description="Basic and acidic residues" evidence="8">
    <location>
        <begin position="899"/>
        <end position="909"/>
    </location>
</feature>
<feature type="compositionally biased region" description="Polar residues" evidence="8">
    <location>
        <begin position="219"/>
        <end position="234"/>
    </location>
</feature>
<organism evidence="11 12">
    <name type="scientific">Friedmanniomyces endolithicus</name>
    <dbReference type="NCBI Taxonomy" id="329885"/>
    <lineage>
        <taxon>Eukaryota</taxon>
        <taxon>Fungi</taxon>
        <taxon>Dikarya</taxon>
        <taxon>Ascomycota</taxon>
        <taxon>Pezizomycotina</taxon>
        <taxon>Dothideomycetes</taxon>
        <taxon>Dothideomycetidae</taxon>
        <taxon>Mycosphaerellales</taxon>
        <taxon>Teratosphaeriaceae</taxon>
        <taxon>Friedmanniomyces</taxon>
    </lineage>
</organism>
<feature type="compositionally biased region" description="Polar residues" evidence="8">
    <location>
        <begin position="1"/>
        <end position="11"/>
    </location>
</feature>
<dbReference type="GO" id="GO:0003743">
    <property type="term" value="F:translation initiation factor activity"/>
    <property type="evidence" value="ECO:0007669"/>
    <property type="project" value="UniProtKB-KW"/>
</dbReference>
<evidence type="ECO:0000256" key="4">
    <source>
        <dbReference type="ARBA" id="ARBA00022540"/>
    </source>
</evidence>
<feature type="region of interest" description="Disordered" evidence="8">
    <location>
        <begin position="981"/>
        <end position="1010"/>
    </location>
</feature>
<feature type="compositionally biased region" description="Low complexity" evidence="8">
    <location>
        <begin position="508"/>
        <end position="517"/>
    </location>
</feature>
<dbReference type="SUPFAM" id="SSF48371">
    <property type="entry name" value="ARM repeat"/>
    <property type="match status" value="1"/>
</dbReference>
<evidence type="ECO:0000256" key="3">
    <source>
        <dbReference type="ARBA" id="ARBA00022490"/>
    </source>
</evidence>
<feature type="domain" description="MIF4G" evidence="9">
    <location>
        <begin position="1169"/>
        <end position="1409"/>
    </location>
</feature>
<dbReference type="SMART" id="SM00543">
    <property type="entry name" value="MIF4G"/>
    <property type="match status" value="1"/>
</dbReference>
<dbReference type="PANTHER" id="PTHR23253">
    <property type="entry name" value="EUKARYOTIC TRANSLATION INITIATION FACTOR 4 GAMMA"/>
    <property type="match status" value="1"/>
</dbReference>
<feature type="compositionally biased region" description="Low complexity" evidence="8">
    <location>
        <begin position="699"/>
        <end position="721"/>
    </location>
</feature>
<feature type="compositionally biased region" description="Polar residues" evidence="8">
    <location>
        <begin position="452"/>
        <end position="477"/>
    </location>
</feature>
<comment type="subcellular location">
    <subcellularLocation>
        <location evidence="1">Cytoplasm</location>
    </subcellularLocation>
</comment>
<dbReference type="Pfam" id="PF12152">
    <property type="entry name" value="eIF_4G1"/>
    <property type="match status" value="1"/>
</dbReference>
<dbReference type="EMBL" id="JAUJLE010000073">
    <property type="protein sequence ID" value="KAK0989853.1"/>
    <property type="molecule type" value="Genomic_DNA"/>
</dbReference>
<feature type="compositionally biased region" description="Low complexity" evidence="8">
    <location>
        <begin position="878"/>
        <end position="892"/>
    </location>
</feature>
<keyword evidence="7" id="KW-0648">Protein biosynthesis</keyword>
<feature type="compositionally biased region" description="Polar residues" evidence="8">
    <location>
        <begin position="1038"/>
        <end position="1057"/>
    </location>
</feature>
<feature type="compositionally biased region" description="Low complexity" evidence="8">
    <location>
        <begin position="396"/>
        <end position="405"/>
    </location>
</feature>
<dbReference type="GO" id="GO:0003729">
    <property type="term" value="F:mRNA binding"/>
    <property type="evidence" value="ECO:0007669"/>
    <property type="project" value="TreeGrafter"/>
</dbReference>
<dbReference type="Proteomes" id="UP001168146">
    <property type="component" value="Unassembled WGS sequence"/>
</dbReference>
<name>A0AAN6KM85_9PEZI</name>
<feature type="region of interest" description="Disordered" evidence="8">
    <location>
        <begin position="1"/>
        <end position="378"/>
    </location>
</feature>
<keyword evidence="4" id="KW-0396">Initiation factor</keyword>
<sequence>MTSAISPSVQQPPHAISATPTASGTTSPLPGAVPAQLPARSYATATKTASPAPPTPAGASAQNAKSIESPVNGGTPTSHGGSQPNGTPAAQAEHGKKPSVVISAAGASGTIPNGGPVSANGRPNILFGAMNASPLPQHSASHQSQTPSLSTPQNDPRVISPSHSPSPIPRPQASGGRPPSGLQNQTNGMTFGQLGGEGDQFRRQQAPLGPGMPNHERQPSSQSMHGDRAQQNMPPQFINPAGRGRGFPSQHLGPGGMPSPGANYRQIQSQQLPRPNMHPQFQQQATMPTSPYARNSSPAITHQRPNMSQYGYPPQQQVNIPFPSATTPASRSVSASSSEHASLFSPAVDSPVHHFTDLVIDAESRTPQEDPHEHSLTSISTQMSYQGQYDPYQGYYQPYFGQQYAGPPPQSPRPPYPSPYNAPQSGMQAPFNPPDMSRSASQSSQRPPSSLGHPQTPAQSNQGPPSQTPVPQTQHSSAFVRPKKVTSAIKITDANGNEISFGKPSPAPSTQAQPQTPVIVSTPNAPTPPPRVPSGQHNRADTKPAKSSEETKNAFQEQVRRQMEEKKRSEQDEKDAKLKTDKDENDAKLKTEQDEKDQAEAKVTADKAAADKTAADKAATDKAAADKTAADKAEADAKVQAEKDAADAKMKSEKDAADAKAKSDKDEADAKVQKDEADAKAKAEQDEAETKAKEREQAEAAAADQIKQATADAAKAATTAASDKKGVEDAEAAKRATEKADGEKDAKAETEDERLEREIAEMEAAEKEEEAREKAYDEKRLREKEEAAKRKASDMDAELKRQEREAEKLEEEREAERQAGKGKTEEPDEESNKDLFAELKKPTLGPGASGPESGAETPASENTRSATPVEPVAVDPPAQQTAATQARAAGAQKPKPAHLKLETNKRVEPAEPTPGMQALKSARFLEIKEDAKYPDGFKSPNPALNHGGSKMGRAYDRDFLMQFQSVFKEKPTVDWDQKVKDTLGSGDEPGSARTASARTPGVRQVSGRPGAGMQPMQGFGVMGQFGGQGAPRGMLPPGTTSSDRFAASSQMGNRATPAQMNRIPSQLGMGAPGMGMSRTNSVQTMAGMGGPNSPRQPSVRGGKGGPSKRGDRNMSKREEADMASKMPLTAHMDLAPLEKSKTGWKPTSIGQPAMSGPDPSGNMAPDLVQRKVKAALNKMTPENFEKITDQILEIAGQSKSEPDGRTLRQVIQLTFEKACDEAHWAGMYAKFCSKMLSSMSTEIRDEGLLDKSGNAVAGGALFRKYLLTRCQDEFERGWQANLPEKPEGDSTEAALLSDDYYIAAAAKRRGLGLIQFIGQLYKLRMLTLRIMHECVMRLLDFEGDPDEVAVENLTTLLKAVGSMMDEDENGHGLMSTYFQRINEALLKSDKLGSRPRFMIMDLIDLRKKGWAGTDGAKGPKTLDEIHQEAAAAQAKAEMERNRPNQRGGPGGGRPQAGRGDARNFSGNMAPPPVDYNRNVGMDDLRRLQNRNSSQRAGGGLGPGGSLGPSTLSGRNGSKRGNLGPPSSGNTTRTNTPPVEKEKKEEAPAQQNTFSALAALDPSGEDASGDQASPPSARNRSKSPLPAEPASEAA</sequence>
<feature type="compositionally biased region" description="Basic and acidic residues" evidence="8">
    <location>
        <begin position="1108"/>
        <end position="1122"/>
    </location>
</feature>
<evidence type="ECO:0000256" key="7">
    <source>
        <dbReference type="ARBA" id="ARBA00022917"/>
    </source>
</evidence>
<feature type="compositionally biased region" description="Polar residues" evidence="8">
    <location>
        <begin position="265"/>
        <end position="319"/>
    </location>
</feature>
<feature type="compositionally biased region" description="Basic and acidic residues" evidence="8">
    <location>
        <begin position="769"/>
        <end position="841"/>
    </location>
</feature>
<accession>A0AAN6KM85</accession>
<keyword evidence="6" id="KW-0694">RNA-binding</keyword>
<protein>
    <recommendedName>
        <fullName evidence="9">MIF4G domain-containing protein</fullName>
    </recommendedName>
</protein>
<feature type="region of interest" description="Disordered" evidence="8">
    <location>
        <begin position="1071"/>
        <end position="1128"/>
    </location>
</feature>
<evidence type="ECO:0000259" key="9">
    <source>
        <dbReference type="SMART" id="SM00543"/>
    </source>
</evidence>
<evidence type="ECO:0000313" key="10">
    <source>
        <dbReference type="EMBL" id="KAK0310880.1"/>
    </source>
</evidence>
<gene>
    <name evidence="10" type="ORF">LTR82_014627</name>
    <name evidence="11" type="ORF">LTR91_009119</name>
</gene>
<dbReference type="PANTHER" id="PTHR23253:SF9">
    <property type="entry name" value="EUKARYOTIC TRANSLATION INITIATION FACTOR 4 GAMMA 2"/>
    <property type="match status" value="1"/>
</dbReference>
<dbReference type="InterPro" id="IPR022745">
    <property type="entry name" value="eIF4G1_eIF4E-bd"/>
</dbReference>
<comment type="similarity">
    <text evidence="2">Belongs to the eukaryotic initiation factor 4G family.</text>
</comment>
<evidence type="ECO:0000256" key="2">
    <source>
        <dbReference type="ARBA" id="ARBA00005775"/>
    </source>
</evidence>
<feature type="region of interest" description="Disordered" evidence="8">
    <location>
        <begin position="1030"/>
        <end position="1057"/>
    </location>
</feature>
<feature type="region of interest" description="Disordered" evidence="8">
    <location>
        <begin position="1491"/>
        <end position="1593"/>
    </location>
</feature>
<feature type="compositionally biased region" description="Polar residues" evidence="8">
    <location>
        <begin position="72"/>
        <end position="88"/>
    </location>
</feature>
<keyword evidence="5" id="KW-0597">Phosphoprotein</keyword>
<reference evidence="10" key="1">
    <citation type="submission" date="2021-12" db="EMBL/GenBank/DDBJ databases">
        <title>Black yeast isolated from Biological Soil Crust.</title>
        <authorList>
            <person name="Kurbessoian T."/>
        </authorList>
    </citation>
    <scope>NUCLEOTIDE SEQUENCE</scope>
    <source>
        <strain evidence="10">CCFEE 5208</strain>
    </source>
</reference>
<feature type="compositionally biased region" description="Basic and acidic residues" evidence="8">
    <location>
        <begin position="538"/>
        <end position="698"/>
    </location>
</feature>
<feature type="compositionally biased region" description="Basic and acidic residues" evidence="8">
    <location>
        <begin position="351"/>
        <end position="375"/>
    </location>
</feature>
<feature type="compositionally biased region" description="Low complexity" evidence="8">
    <location>
        <begin position="1582"/>
        <end position="1593"/>
    </location>
</feature>
<dbReference type="SUPFAM" id="SSF101489">
    <property type="entry name" value="Eukaryotic initiation factor 4f subunit eIF4g, eIF4e-binding domain"/>
    <property type="match status" value="1"/>
</dbReference>
<dbReference type="Gene3D" id="1.25.40.180">
    <property type="match status" value="1"/>
</dbReference>
<evidence type="ECO:0000256" key="1">
    <source>
        <dbReference type="ARBA" id="ARBA00004496"/>
    </source>
</evidence>
<feature type="compositionally biased region" description="Gly residues" evidence="8">
    <location>
        <begin position="1496"/>
        <end position="1506"/>
    </location>
</feature>
<dbReference type="EMBL" id="JASUXU010000073">
    <property type="protein sequence ID" value="KAK0310880.1"/>
    <property type="molecule type" value="Genomic_DNA"/>
</dbReference>
<dbReference type="GO" id="GO:0016281">
    <property type="term" value="C:eukaryotic translation initiation factor 4F complex"/>
    <property type="evidence" value="ECO:0007669"/>
    <property type="project" value="TreeGrafter"/>
</dbReference>
<dbReference type="InterPro" id="IPR036211">
    <property type="entry name" value="eIF4G_eIF4E-bd_sf"/>
</dbReference>
<dbReference type="FunFam" id="1.25.40.180:FF:000020">
    <property type="entry name" value="Eukaryotic translation initiation factor subunit"/>
    <property type="match status" value="1"/>
</dbReference>
<dbReference type="Pfam" id="PF02854">
    <property type="entry name" value="MIF4G"/>
    <property type="match status" value="1"/>
</dbReference>